<dbReference type="EMBL" id="QFBC01000001">
    <property type="protein sequence ID" value="PWE57901.1"/>
    <property type="molecule type" value="Genomic_DNA"/>
</dbReference>
<proteinExistence type="predicted"/>
<evidence type="ECO:0000259" key="3">
    <source>
        <dbReference type="Pfam" id="PF05065"/>
    </source>
</evidence>
<evidence type="ECO:0000313" key="5">
    <source>
        <dbReference type="Proteomes" id="UP000245252"/>
    </source>
</evidence>
<dbReference type="Gene3D" id="3.30.2400.10">
    <property type="entry name" value="Major capsid protein gp5"/>
    <property type="match status" value="1"/>
</dbReference>
<evidence type="ECO:0000256" key="1">
    <source>
        <dbReference type="ARBA" id="ARBA00004328"/>
    </source>
</evidence>
<protein>
    <submittedName>
        <fullName evidence="4">Phage major capsid protein</fullName>
    </submittedName>
</protein>
<dbReference type="AlphaFoldDB" id="A0A2U2DX69"/>
<name>A0A2U2DX69_9HYPH</name>
<dbReference type="Proteomes" id="UP000245252">
    <property type="component" value="Unassembled WGS sequence"/>
</dbReference>
<feature type="region of interest" description="Disordered" evidence="2">
    <location>
        <begin position="1"/>
        <end position="31"/>
    </location>
</feature>
<evidence type="ECO:0000256" key="2">
    <source>
        <dbReference type="SAM" id="MobiDB-lite"/>
    </source>
</evidence>
<evidence type="ECO:0000313" key="4">
    <source>
        <dbReference type="EMBL" id="PWE57901.1"/>
    </source>
</evidence>
<dbReference type="NCBIfam" id="TIGR01554">
    <property type="entry name" value="major_cap_HK97"/>
    <property type="match status" value="1"/>
</dbReference>
<dbReference type="SUPFAM" id="SSF56563">
    <property type="entry name" value="Major capsid protein gp5"/>
    <property type="match status" value="1"/>
</dbReference>
<dbReference type="Pfam" id="PF05065">
    <property type="entry name" value="Phage_capsid"/>
    <property type="match status" value="1"/>
</dbReference>
<comment type="caution">
    <text evidence="4">The sequence shown here is derived from an EMBL/GenBank/DDBJ whole genome shotgun (WGS) entry which is preliminary data.</text>
</comment>
<sequence length="425" mass="46320">MAGPFRYHAGNAKFPQSRHRQHHSSAQRSSEMNDIAALSASFQEFASTVNKRLAMQEEAIGNTVIPAVSRHIAMDKSFNSGNQDFARIEREALGGFLRSNGDQAALRGLGLEAGGFDASVASSMNISSDPAGGYLVTPHLSEAIQRRQADISPIGRLARTVTLTSGDAFEEPVDASEIGAEWVDETEDRPELDTTKLKGIHVSLNEIYTLLPVTQRLLDDTTYNIGSYLEDRISEKFAEKSGQAYVKGTGNKQPEGFLNRASSTDADGVRDYFTLQHKEITLAGFNGGGDTAIDALVDLVYTLRAPYRTNARWLMNSKTAGALRKFRDGEGNLAWANSLAAGQPNLLLGYPVEFDETMPDVGVGNVPIAFGDWYKGYIIVNRPGIRVLVDPYTKKPYVLFYAYTRTGGGVQNGEAIKLLKITANP</sequence>
<dbReference type="OrthoDB" id="9786516at2"/>
<feature type="compositionally biased region" description="Basic residues" evidence="2">
    <location>
        <begin position="16"/>
        <end position="25"/>
    </location>
</feature>
<feature type="domain" description="Phage capsid-like C-terminal" evidence="3">
    <location>
        <begin position="132"/>
        <end position="420"/>
    </location>
</feature>
<accession>A0A2U2DX69</accession>
<reference evidence="4 5" key="1">
    <citation type="submission" date="2018-05" db="EMBL/GenBank/DDBJ databases">
        <title>The draft genome of strain NS-104.</title>
        <authorList>
            <person name="Hang P."/>
            <person name="Jiang J."/>
        </authorList>
    </citation>
    <scope>NUCLEOTIDE SEQUENCE [LARGE SCALE GENOMIC DNA]</scope>
    <source>
        <strain evidence="4 5">NS-104</strain>
    </source>
</reference>
<dbReference type="Gene3D" id="3.30.2320.10">
    <property type="entry name" value="hypothetical protein PF0899 domain"/>
    <property type="match status" value="1"/>
</dbReference>
<keyword evidence="5" id="KW-1185">Reference proteome</keyword>
<organism evidence="4 5">
    <name type="scientific">Metarhizobium album</name>
    <dbReference type="NCBI Taxonomy" id="2182425"/>
    <lineage>
        <taxon>Bacteria</taxon>
        <taxon>Pseudomonadati</taxon>
        <taxon>Pseudomonadota</taxon>
        <taxon>Alphaproteobacteria</taxon>
        <taxon>Hyphomicrobiales</taxon>
        <taxon>Rhizobiaceae</taxon>
        <taxon>Metarhizobium</taxon>
    </lineage>
</organism>
<comment type="subcellular location">
    <subcellularLocation>
        <location evidence="1">Virion</location>
    </subcellularLocation>
</comment>
<gene>
    <name evidence="4" type="ORF">DEM27_01530</name>
</gene>
<dbReference type="InterPro" id="IPR024455">
    <property type="entry name" value="Phage_capsid"/>
</dbReference>
<dbReference type="InterPro" id="IPR054612">
    <property type="entry name" value="Phage_capsid-like_C"/>
</dbReference>